<reference evidence="1 2" key="1">
    <citation type="journal article" date="2016" name="Int. J. Syst. Evol. Microbiol.">
        <title>Descriptions of Anaerotaenia torta gen. nov., sp. nov. and Anaerocolumna cellulosilytica gen. nov., sp. nov. isolated from a methanogenic reactor of cattle waste.</title>
        <authorList>
            <person name="Uek A."/>
            <person name="Ohtaki Y."/>
            <person name="Kaku N."/>
            <person name="Ueki K."/>
        </authorList>
    </citation>
    <scope>NUCLEOTIDE SEQUENCE [LARGE SCALE GENOMIC DNA]</scope>
    <source>
        <strain evidence="1 2">SN021</strain>
    </source>
</reference>
<organism evidence="1 2">
    <name type="scientific">Anaerocolumna cellulosilytica</name>
    <dbReference type="NCBI Taxonomy" id="433286"/>
    <lineage>
        <taxon>Bacteria</taxon>
        <taxon>Bacillati</taxon>
        <taxon>Bacillota</taxon>
        <taxon>Clostridia</taxon>
        <taxon>Lachnospirales</taxon>
        <taxon>Lachnospiraceae</taxon>
        <taxon>Anaerocolumna</taxon>
    </lineage>
</organism>
<dbReference type="InterPro" id="IPR036736">
    <property type="entry name" value="ACP-like_sf"/>
</dbReference>
<dbReference type="KEGG" id="acel:acsn021_07680"/>
<evidence type="ECO:0000313" key="2">
    <source>
        <dbReference type="Proteomes" id="UP000515561"/>
    </source>
</evidence>
<dbReference type="AlphaFoldDB" id="A0A6S6QVU9"/>
<dbReference type="Pfam" id="PF00550">
    <property type="entry name" value="PP-binding"/>
    <property type="match status" value="1"/>
</dbReference>
<dbReference type="RefSeq" id="WP_184095111.1">
    <property type="nucleotide sequence ID" value="NZ_AP023367.1"/>
</dbReference>
<evidence type="ECO:0000313" key="1">
    <source>
        <dbReference type="EMBL" id="BCJ93199.1"/>
    </source>
</evidence>
<dbReference type="SUPFAM" id="SSF47336">
    <property type="entry name" value="ACP-like"/>
    <property type="match status" value="1"/>
</dbReference>
<dbReference type="EMBL" id="AP023367">
    <property type="protein sequence ID" value="BCJ93199.1"/>
    <property type="molecule type" value="Genomic_DNA"/>
</dbReference>
<sequence length="102" mass="11696">MKNELEKIIGELKVMLQDRLMLPFEPEEIDEDALIFEAIDIEEAKDYPNLGLDSVDGLEIMVGIQNLYHVKLDAEKNPQAYKSVRTLAEAVYKLLEEKKCEA</sequence>
<name>A0A6S6QVU9_9FIRM</name>
<dbReference type="PROSITE" id="PS50075">
    <property type="entry name" value="CARRIER"/>
    <property type="match status" value="1"/>
</dbReference>
<protein>
    <submittedName>
        <fullName evidence="1">Uncharacterized protein</fullName>
    </submittedName>
</protein>
<dbReference type="InterPro" id="IPR009081">
    <property type="entry name" value="PP-bd_ACP"/>
</dbReference>
<accession>A0A6S6QVU9</accession>
<keyword evidence="2" id="KW-1185">Reference proteome</keyword>
<proteinExistence type="predicted"/>
<gene>
    <name evidence="1" type="ORF">acsn021_07680</name>
</gene>
<dbReference type="Proteomes" id="UP000515561">
    <property type="component" value="Chromosome"/>
</dbReference>
<dbReference type="Gene3D" id="1.10.1200.10">
    <property type="entry name" value="ACP-like"/>
    <property type="match status" value="1"/>
</dbReference>